<feature type="non-terminal residue" evidence="1">
    <location>
        <position position="1"/>
    </location>
</feature>
<feature type="non-terminal residue" evidence="1">
    <location>
        <position position="152"/>
    </location>
</feature>
<evidence type="ECO:0000313" key="1">
    <source>
        <dbReference type="EMBL" id="KAF4755349.1"/>
    </source>
</evidence>
<evidence type="ECO:0000313" key="2">
    <source>
        <dbReference type="Proteomes" id="UP000553632"/>
    </source>
</evidence>
<dbReference type="EMBL" id="JABANO010004332">
    <property type="protein sequence ID" value="KAF4755349.1"/>
    <property type="molecule type" value="Genomic_DNA"/>
</dbReference>
<name>A0A7J6UDP6_PEROL</name>
<proteinExistence type="predicted"/>
<dbReference type="AlphaFoldDB" id="A0A7J6UDP6"/>
<gene>
    <name evidence="1" type="ORF">FOZ63_013890</name>
</gene>
<accession>A0A7J6UDP6</accession>
<reference evidence="1 2" key="1">
    <citation type="submission" date="2020-04" db="EMBL/GenBank/DDBJ databases">
        <title>Perkinsus olseni comparative genomics.</title>
        <authorList>
            <person name="Bogema D.R."/>
        </authorList>
    </citation>
    <scope>NUCLEOTIDE SEQUENCE [LARGE SCALE GENOMIC DNA]</scope>
    <source>
        <strain evidence="1 2">ATCC PRA-207</strain>
    </source>
</reference>
<dbReference type="OMA" id="EVCKCPV"/>
<protein>
    <submittedName>
        <fullName evidence="1">Uncharacterized protein</fullName>
    </submittedName>
</protein>
<keyword evidence="2" id="KW-1185">Reference proteome</keyword>
<dbReference type="Proteomes" id="UP000553632">
    <property type="component" value="Unassembled WGS sequence"/>
</dbReference>
<organism evidence="1 2">
    <name type="scientific">Perkinsus olseni</name>
    <name type="common">Perkinsus atlanticus</name>
    <dbReference type="NCBI Taxonomy" id="32597"/>
    <lineage>
        <taxon>Eukaryota</taxon>
        <taxon>Sar</taxon>
        <taxon>Alveolata</taxon>
        <taxon>Perkinsozoa</taxon>
        <taxon>Perkinsea</taxon>
        <taxon>Perkinsida</taxon>
        <taxon>Perkinsidae</taxon>
        <taxon>Perkinsus</taxon>
    </lineage>
</organism>
<sequence length="152" mass="16798">VTLIRKGLSSKVGPANLVAAITQLMTDGMSIGEGTKGVYHINGELNNQPEEGSQEMEELNRDLRDKSIRESTRRQYETPDKIYGEVCKCPVTGERLQIYIRALFCLKDPELSGATISKYVSGMRTLSQIRGEPRLGADEEQQVARALAGARK</sequence>
<comment type="caution">
    <text evidence="1">The sequence shown here is derived from an EMBL/GenBank/DDBJ whole genome shotgun (WGS) entry which is preliminary data.</text>
</comment>